<sequence>MRRNTDLLSKLSRVKSEYEIWRHADDSMPSDLSSRHLDILCKMETARERITYLTRIGRQERSKQNFLDEREQKMEEYATLRKIIKEDRLNNAESTYALGANFILQRLQKQQYKRWFFQRMAAAAPTTKFTIVHDFSLLNRCYVGDQQRSIVNAQLAFMRNACHRSPANLIYTSMDKKSYWYQNFVPHTYQPNGIDEYPVHKCTEKHFTDLYPVEKLVYLTPDSSHLLNDIDEDRVYVIGAVNDIRRRIPLLTLGEAKRWGITTARFPIDRYVKWGRGSKHFQISQAHGMLLDYFLTKNWKTAFENNISNWNLERIQQDPIEAKIQKVERIEYAGQRMLFLLSLVDKGDEFGS</sequence>
<evidence type="ECO:0000313" key="6">
    <source>
        <dbReference type="WBParaSite" id="nRc.2.0.1.t16756-RA"/>
    </source>
</evidence>
<dbReference type="GO" id="GO:0070131">
    <property type="term" value="P:positive regulation of mitochondrial translation"/>
    <property type="evidence" value="ECO:0007669"/>
    <property type="project" value="TreeGrafter"/>
</dbReference>
<dbReference type="GO" id="GO:0005739">
    <property type="term" value="C:mitochondrion"/>
    <property type="evidence" value="ECO:0007669"/>
    <property type="project" value="TreeGrafter"/>
</dbReference>
<dbReference type="GO" id="GO:0005654">
    <property type="term" value="C:nucleoplasm"/>
    <property type="evidence" value="ECO:0007669"/>
    <property type="project" value="TreeGrafter"/>
</dbReference>
<dbReference type="Proteomes" id="UP000887565">
    <property type="component" value="Unplaced"/>
</dbReference>
<evidence type="ECO:0000256" key="1">
    <source>
        <dbReference type="ARBA" id="ARBA00022603"/>
    </source>
</evidence>
<evidence type="ECO:0000259" key="4">
    <source>
        <dbReference type="PROSITE" id="PS51675"/>
    </source>
</evidence>
<reference evidence="6" key="1">
    <citation type="submission" date="2022-11" db="UniProtKB">
        <authorList>
            <consortium name="WormBaseParasite"/>
        </authorList>
    </citation>
    <scope>IDENTIFICATION</scope>
</reference>
<dbReference type="WBParaSite" id="nRc.2.0.1.t16756-RA">
    <property type="protein sequence ID" value="nRc.2.0.1.t16756-RA"/>
    <property type="gene ID" value="nRc.2.0.1.g16756"/>
</dbReference>
<dbReference type="PANTHER" id="PTHR13563">
    <property type="entry name" value="TRNA (GUANINE-9-) METHYLTRANSFERASE"/>
    <property type="match status" value="1"/>
</dbReference>
<accession>A0A915ISG2</accession>
<keyword evidence="2" id="KW-0808">Transferase</keyword>
<keyword evidence="5" id="KW-1185">Reference proteome</keyword>
<dbReference type="GO" id="GO:0097745">
    <property type="term" value="P:mitochondrial tRNA 5'-end processing"/>
    <property type="evidence" value="ECO:0007669"/>
    <property type="project" value="TreeGrafter"/>
</dbReference>
<dbReference type="Gene3D" id="3.40.1280.30">
    <property type="match status" value="1"/>
</dbReference>
<protein>
    <submittedName>
        <fullName evidence="6">SAM-dependent MTase TRM10-type domain-containing protein</fullName>
    </submittedName>
</protein>
<dbReference type="GO" id="GO:0008168">
    <property type="term" value="F:methyltransferase activity"/>
    <property type="evidence" value="ECO:0007669"/>
    <property type="project" value="UniProtKB-KW"/>
</dbReference>
<dbReference type="AlphaFoldDB" id="A0A915ISG2"/>
<evidence type="ECO:0000313" key="5">
    <source>
        <dbReference type="Proteomes" id="UP000887565"/>
    </source>
</evidence>
<dbReference type="PROSITE" id="PS51675">
    <property type="entry name" value="SAM_MT_TRM10"/>
    <property type="match status" value="1"/>
</dbReference>
<evidence type="ECO:0000256" key="3">
    <source>
        <dbReference type="ARBA" id="ARBA00022691"/>
    </source>
</evidence>
<dbReference type="GO" id="GO:0032259">
    <property type="term" value="P:methylation"/>
    <property type="evidence" value="ECO:0007669"/>
    <property type="project" value="UniProtKB-KW"/>
</dbReference>
<proteinExistence type="predicted"/>
<name>A0A915ISG2_ROMCU</name>
<dbReference type="InterPro" id="IPR007356">
    <property type="entry name" value="tRNA_m1G_MeTrfase_euk"/>
</dbReference>
<keyword evidence="1" id="KW-0489">Methyltransferase</keyword>
<dbReference type="PANTHER" id="PTHR13563:SF5">
    <property type="entry name" value="TRNA METHYLTRANSFERASE 10 HOMOLOG C"/>
    <property type="match status" value="1"/>
</dbReference>
<dbReference type="InterPro" id="IPR028564">
    <property type="entry name" value="MT_TRM10-typ"/>
</dbReference>
<evidence type="ECO:0000256" key="2">
    <source>
        <dbReference type="ARBA" id="ARBA00022679"/>
    </source>
</evidence>
<dbReference type="GO" id="GO:0000049">
    <property type="term" value="F:tRNA binding"/>
    <property type="evidence" value="ECO:0007669"/>
    <property type="project" value="TreeGrafter"/>
</dbReference>
<keyword evidence="3" id="KW-0949">S-adenosyl-L-methionine</keyword>
<feature type="domain" description="SAM-dependent MTase TRM10-type" evidence="4">
    <location>
        <begin position="116"/>
        <end position="314"/>
    </location>
</feature>
<dbReference type="InterPro" id="IPR038459">
    <property type="entry name" value="MT_TRM10-typ_sf"/>
</dbReference>
<organism evidence="5 6">
    <name type="scientific">Romanomermis culicivorax</name>
    <name type="common">Nematode worm</name>
    <dbReference type="NCBI Taxonomy" id="13658"/>
    <lineage>
        <taxon>Eukaryota</taxon>
        <taxon>Metazoa</taxon>
        <taxon>Ecdysozoa</taxon>
        <taxon>Nematoda</taxon>
        <taxon>Enoplea</taxon>
        <taxon>Dorylaimia</taxon>
        <taxon>Mermithida</taxon>
        <taxon>Mermithoidea</taxon>
        <taxon>Mermithidae</taxon>
        <taxon>Romanomermis</taxon>
    </lineage>
</organism>